<dbReference type="Pfam" id="PF03116">
    <property type="entry name" value="NQR2_RnfD_RnfE"/>
    <property type="match status" value="1"/>
</dbReference>
<dbReference type="PANTHER" id="PTHR30578:SF1">
    <property type="entry name" value="NA(+)-TRANSLOCATING NADH-QUINONE REDUCTASE SUBUNIT B"/>
    <property type="match status" value="1"/>
</dbReference>
<keyword evidence="8 9" id="KW-0472">Membrane</keyword>
<reference evidence="11" key="1">
    <citation type="journal article" date="2015" name="Genome Announc.">
        <title>Draft Genome Sequence of an Anaerobic Ammonium-Oxidizing Bacterium, "Candidatus Brocadia sinica".</title>
        <authorList>
            <person name="Oshiki M."/>
            <person name="Shinyako-Hata K."/>
            <person name="Satoh H."/>
            <person name="Okabe S."/>
        </authorList>
    </citation>
    <scope>NUCLEOTIDE SEQUENCE [LARGE SCALE GENOMIC DNA]</scope>
    <source>
        <strain evidence="11">JPN1</strain>
    </source>
</reference>
<keyword evidence="4" id="KW-0288">FMN</keyword>
<keyword evidence="2" id="KW-0597">Phosphoprotein</keyword>
<comment type="caution">
    <text evidence="10">The sequence shown here is derived from an EMBL/GenBank/DDBJ whole genome shotgun (WGS) entry which is preliminary data.</text>
</comment>
<keyword evidence="7 9" id="KW-1133">Transmembrane helix</keyword>
<keyword evidence="1" id="KW-0813">Transport</keyword>
<evidence type="ECO:0000256" key="1">
    <source>
        <dbReference type="ARBA" id="ARBA00022448"/>
    </source>
</evidence>
<sequence>MLSSPKVLKQEIMLRVLYSLIPVGVVAVYFFGWCIASVIAVSMIFAFLTEWVMASLRKGKISYACFVTAGIYALSLPPTTPLWIVTVGIIIAILFAKEMFGGFGKNVFNPAIVGRGFVFVCFPIELTGRFVPVFTGFPGGFGHWSMAGLEQTPQFIAEAGLKVVDAITAATPMWTNRDYGFTSSIVSLFLGNIGTIFEYEGKKMVLAAGSAGEVSALVILLSGAYLLWTKTANWRLTLSTLLGAIISSLVFRYAFGIRTVPPPLFTLFSGALFYAAVFMVTDPVSAPKVTLSQWIYGFFIGTMIVVFRSKSIFAGGAAFSILLGNILAPSLDLWISRMKSPEKGTAPDSKGVVSP</sequence>
<feature type="transmembrane region" description="Helical" evidence="9">
    <location>
        <begin position="20"/>
        <end position="48"/>
    </location>
</feature>
<evidence type="ECO:0000256" key="9">
    <source>
        <dbReference type="SAM" id="Phobius"/>
    </source>
</evidence>
<evidence type="ECO:0000256" key="6">
    <source>
        <dbReference type="ARBA" id="ARBA00022967"/>
    </source>
</evidence>
<feature type="transmembrane region" description="Helical" evidence="9">
    <location>
        <begin position="60"/>
        <end position="76"/>
    </location>
</feature>
<keyword evidence="3" id="KW-0285">Flavoprotein</keyword>
<dbReference type="InterPro" id="IPR011303">
    <property type="entry name" value="RnfD_bac"/>
</dbReference>
<dbReference type="EMBL" id="BAFN01000001">
    <property type="protein sequence ID" value="GAN33400.1"/>
    <property type="molecule type" value="Genomic_DNA"/>
</dbReference>
<feature type="transmembrane region" description="Helical" evidence="9">
    <location>
        <begin position="312"/>
        <end position="331"/>
    </location>
</feature>
<evidence type="ECO:0000256" key="5">
    <source>
        <dbReference type="ARBA" id="ARBA00022692"/>
    </source>
</evidence>
<dbReference type="Proteomes" id="UP000032309">
    <property type="component" value="Unassembled WGS sequence"/>
</dbReference>
<evidence type="ECO:0000313" key="10">
    <source>
        <dbReference type="EMBL" id="GAN33400.1"/>
    </source>
</evidence>
<keyword evidence="5 9" id="KW-0812">Transmembrane</keyword>
<protein>
    <submittedName>
        <fullName evidence="10">Na+-transporting NADH:ubiquinone oxidoreductase subunit B</fullName>
    </submittedName>
</protein>
<evidence type="ECO:0000256" key="8">
    <source>
        <dbReference type="ARBA" id="ARBA00023136"/>
    </source>
</evidence>
<accession>A0ABQ0JXG3</accession>
<gene>
    <name evidence="10" type="ORF">BROSI_A1920</name>
</gene>
<evidence type="ECO:0000256" key="4">
    <source>
        <dbReference type="ARBA" id="ARBA00022643"/>
    </source>
</evidence>
<organism evidence="10 11">
    <name type="scientific">Candidatus Brocadia sinica JPN1</name>
    <dbReference type="NCBI Taxonomy" id="1197129"/>
    <lineage>
        <taxon>Bacteria</taxon>
        <taxon>Pseudomonadati</taxon>
        <taxon>Planctomycetota</taxon>
        <taxon>Candidatus Brocadiia</taxon>
        <taxon>Candidatus Brocadiales</taxon>
        <taxon>Candidatus Brocadiaceae</taxon>
        <taxon>Candidatus Brocadia</taxon>
    </lineage>
</organism>
<dbReference type="InterPro" id="IPR004338">
    <property type="entry name" value="NqrB/RnfD"/>
</dbReference>
<keyword evidence="11" id="KW-1185">Reference proteome</keyword>
<evidence type="ECO:0000313" key="11">
    <source>
        <dbReference type="Proteomes" id="UP000032309"/>
    </source>
</evidence>
<feature type="transmembrane region" description="Helical" evidence="9">
    <location>
        <begin position="262"/>
        <end position="279"/>
    </location>
</feature>
<name>A0ABQ0JXG3_9BACT</name>
<feature type="transmembrane region" description="Helical" evidence="9">
    <location>
        <begin position="234"/>
        <end position="255"/>
    </location>
</feature>
<dbReference type="PANTHER" id="PTHR30578">
    <property type="entry name" value="ELECTRON TRANSPORT COMPLEX PROTEIN RNFD"/>
    <property type="match status" value="1"/>
</dbReference>
<feature type="transmembrane region" description="Helical" evidence="9">
    <location>
        <begin position="179"/>
        <end position="197"/>
    </location>
</feature>
<feature type="transmembrane region" description="Helical" evidence="9">
    <location>
        <begin position="204"/>
        <end position="228"/>
    </location>
</feature>
<keyword evidence="6" id="KW-1278">Translocase</keyword>
<feature type="transmembrane region" description="Helical" evidence="9">
    <location>
        <begin position="112"/>
        <end position="131"/>
    </location>
</feature>
<feature type="transmembrane region" description="Helical" evidence="9">
    <location>
        <begin position="82"/>
        <end position="100"/>
    </location>
</feature>
<proteinExistence type="predicted"/>
<evidence type="ECO:0000256" key="3">
    <source>
        <dbReference type="ARBA" id="ARBA00022630"/>
    </source>
</evidence>
<evidence type="ECO:0000256" key="7">
    <source>
        <dbReference type="ARBA" id="ARBA00022989"/>
    </source>
</evidence>
<dbReference type="NCBIfam" id="TIGR01946">
    <property type="entry name" value="rnfD"/>
    <property type="match status" value="1"/>
</dbReference>
<evidence type="ECO:0000256" key="2">
    <source>
        <dbReference type="ARBA" id="ARBA00022553"/>
    </source>
</evidence>
<feature type="transmembrane region" description="Helical" evidence="9">
    <location>
        <begin position="291"/>
        <end position="307"/>
    </location>
</feature>